<feature type="region of interest" description="Disordered" evidence="1">
    <location>
        <begin position="266"/>
        <end position="291"/>
    </location>
</feature>
<dbReference type="Proteomes" id="UP001152888">
    <property type="component" value="Unassembled WGS sequence"/>
</dbReference>
<evidence type="ECO:0000313" key="2">
    <source>
        <dbReference type="EMBL" id="CAH2005278.1"/>
    </source>
</evidence>
<dbReference type="EMBL" id="CAKOFQ010007633">
    <property type="protein sequence ID" value="CAH2005278.1"/>
    <property type="molecule type" value="Genomic_DNA"/>
</dbReference>
<proteinExistence type="predicted"/>
<evidence type="ECO:0000313" key="3">
    <source>
        <dbReference type="Proteomes" id="UP001152888"/>
    </source>
</evidence>
<organism evidence="2 3">
    <name type="scientific">Acanthoscelides obtectus</name>
    <name type="common">Bean weevil</name>
    <name type="synonym">Bruchus obtectus</name>
    <dbReference type="NCBI Taxonomy" id="200917"/>
    <lineage>
        <taxon>Eukaryota</taxon>
        <taxon>Metazoa</taxon>
        <taxon>Ecdysozoa</taxon>
        <taxon>Arthropoda</taxon>
        <taxon>Hexapoda</taxon>
        <taxon>Insecta</taxon>
        <taxon>Pterygota</taxon>
        <taxon>Neoptera</taxon>
        <taxon>Endopterygota</taxon>
        <taxon>Coleoptera</taxon>
        <taxon>Polyphaga</taxon>
        <taxon>Cucujiformia</taxon>
        <taxon>Chrysomeloidea</taxon>
        <taxon>Chrysomelidae</taxon>
        <taxon>Bruchinae</taxon>
        <taxon>Bruchini</taxon>
        <taxon>Acanthoscelides</taxon>
    </lineage>
</organism>
<protein>
    <submittedName>
        <fullName evidence="2">Uncharacterized protein</fullName>
    </submittedName>
</protein>
<keyword evidence="3" id="KW-1185">Reference proteome</keyword>
<sequence length="333" mass="38282">MDSDNEDYPVLITCTQEEISVGWDWNSPQPKPKRPPKRPPPPSPKVSFKRHPSSHTLPDLDKLRQELQSLREEISKPEHEETLRLSPVEELHYKSIHDDLPLLPPSQPLDVNFMAPQDEPLDFFDDELDDQFLMLSQQVERNLVMPIPIVGNESNRLKSLTFKKVTNTQSALDGTFNSLLKDVEMDASNYSSANRNIPSTLKHTKSDTFSDNAKLRTGKFEFHRTQSFEMANIENITAESGDVSKEIEKKRLEALAKLKSKQQISQVTNDVTSPMQCSPEEIEKKRREALAKREAKRQQEIIDRKRQEALKRLEINRMKNATNVKSSLTSRLN</sequence>
<feature type="compositionally biased region" description="Polar residues" evidence="1">
    <location>
        <begin position="266"/>
        <end position="276"/>
    </location>
</feature>
<reference evidence="2" key="1">
    <citation type="submission" date="2022-03" db="EMBL/GenBank/DDBJ databases">
        <authorList>
            <person name="Sayadi A."/>
        </authorList>
    </citation>
    <scope>NUCLEOTIDE SEQUENCE</scope>
</reference>
<name>A0A9P0LYS1_ACAOB</name>
<comment type="caution">
    <text evidence="2">The sequence shown here is derived from an EMBL/GenBank/DDBJ whole genome shotgun (WGS) entry which is preliminary data.</text>
</comment>
<evidence type="ECO:0000256" key="1">
    <source>
        <dbReference type="SAM" id="MobiDB-lite"/>
    </source>
</evidence>
<feature type="compositionally biased region" description="Basic and acidic residues" evidence="1">
    <location>
        <begin position="281"/>
        <end position="291"/>
    </location>
</feature>
<accession>A0A9P0LYS1</accession>
<gene>
    <name evidence="2" type="ORF">ACAOBT_LOCUS28450</name>
</gene>
<dbReference type="AlphaFoldDB" id="A0A9P0LYS1"/>
<feature type="region of interest" description="Disordered" evidence="1">
    <location>
        <begin position="20"/>
        <end position="60"/>
    </location>
</feature>
<dbReference type="OrthoDB" id="2017408at2759"/>